<sequence length="302" mass="32743">MQRRFTLLLSLGLLGLTGPIPAEAIAGTGSAAKPAAVVAADFDALNRNDLEAFLALYAPQAQIFGLPADPHALVGKRLEQMYGAERLRAHFAMAMAQPDTPHIEQTRTVALGELVVSRVHITDPKRAEPQVLLVVYRVRDGLIEDLWHVGKETADNQAQATGAVATARALVEANNRADAERFLALFAADARHFRRAEDPHRLADLPSRAVVDEASRVKTYWALYAHGPSVQVDLLDAFAVGDLVVTHERIHKRSTPASAGESYEMLAILRVRDGRVLDLWPLEKIARPADAALVTATAGAQP</sequence>
<evidence type="ECO:0000313" key="4">
    <source>
        <dbReference type="Proteomes" id="UP000060787"/>
    </source>
</evidence>
<dbReference type="Pfam" id="PF12680">
    <property type="entry name" value="SnoaL_2"/>
    <property type="match status" value="2"/>
</dbReference>
<dbReference type="RefSeq" id="WP_057919011.1">
    <property type="nucleotide sequence ID" value="NZ_CP011129.1"/>
</dbReference>
<dbReference type="EMBL" id="CP011129">
    <property type="protein sequence ID" value="ALN82216.1"/>
    <property type="molecule type" value="Genomic_DNA"/>
</dbReference>
<dbReference type="PATRIC" id="fig|84531.8.peg.4107"/>
<keyword evidence="1" id="KW-0732">Signal</keyword>
<feature type="domain" description="SnoaL-like" evidence="2">
    <location>
        <begin position="42"/>
        <end position="143"/>
    </location>
</feature>
<dbReference type="InterPro" id="IPR032710">
    <property type="entry name" value="NTF2-like_dom_sf"/>
</dbReference>
<accession>A0A0S2FFA5</accession>
<feature type="chain" id="PRO_5006597015" evidence="1">
    <location>
        <begin position="25"/>
        <end position="302"/>
    </location>
</feature>
<dbReference type="InterPro" id="IPR037401">
    <property type="entry name" value="SnoaL-like"/>
</dbReference>
<gene>
    <name evidence="3" type="ORF">LA76x_4100</name>
</gene>
<organism evidence="3 4">
    <name type="scientific">Lysobacter antibioticus</name>
    <dbReference type="NCBI Taxonomy" id="84531"/>
    <lineage>
        <taxon>Bacteria</taxon>
        <taxon>Pseudomonadati</taxon>
        <taxon>Pseudomonadota</taxon>
        <taxon>Gammaproteobacteria</taxon>
        <taxon>Lysobacterales</taxon>
        <taxon>Lysobacteraceae</taxon>
        <taxon>Lysobacter</taxon>
    </lineage>
</organism>
<evidence type="ECO:0000259" key="2">
    <source>
        <dbReference type="Pfam" id="PF12680"/>
    </source>
</evidence>
<protein>
    <submittedName>
        <fullName evidence="3">SnoaL-like domain protein</fullName>
    </submittedName>
</protein>
<reference evidence="3 4" key="1">
    <citation type="journal article" date="2015" name="BMC Genomics">
        <title>Comparative genomics and metabolic profiling of the genus Lysobacter.</title>
        <authorList>
            <person name="de Bruijn I."/>
            <person name="Cheng X."/>
            <person name="de Jager V."/>
            <person name="Exposito R.G."/>
            <person name="Watrous J."/>
            <person name="Patel N."/>
            <person name="Postma J."/>
            <person name="Dorrestein P.C."/>
            <person name="Kobayashi D."/>
            <person name="Raaijmakers J.M."/>
        </authorList>
    </citation>
    <scope>NUCLEOTIDE SEQUENCE [LARGE SCALE GENOMIC DNA]</scope>
    <source>
        <strain evidence="3 4">76</strain>
    </source>
</reference>
<dbReference type="SUPFAM" id="SSF54427">
    <property type="entry name" value="NTF2-like"/>
    <property type="match status" value="2"/>
</dbReference>
<name>A0A0S2FFA5_LYSAN</name>
<dbReference type="KEGG" id="lab:LA76x_4100"/>
<dbReference type="STRING" id="84531.LA76x_4100"/>
<feature type="domain" description="SnoaL-like" evidence="2">
    <location>
        <begin position="167"/>
        <end position="276"/>
    </location>
</feature>
<proteinExistence type="predicted"/>
<dbReference type="Gene3D" id="3.10.450.50">
    <property type="match status" value="2"/>
</dbReference>
<keyword evidence="4" id="KW-1185">Reference proteome</keyword>
<dbReference type="Proteomes" id="UP000060787">
    <property type="component" value="Chromosome"/>
</dbReference>
<dbReference type="eggNOG" id="COG4538">
    <property type="taxonomic scope" value="Bacteria"/>
</dbReference>
<evidence type="ECO:0000256" key="1">
    <source>
        <dbReference type="SAM" id="SignalP"/>
    </source>
</evidence>
<evidence type="ECO:0000313" key="3">
    <source>
        <dbReference type="EMBL" id="ALN82216.1"/>
    </source>
</evidence>
<feature type="signal peptide" evidence="1">
    <location>
        <begin position="1"/>
        <end position="24"/>
    </location>
</feature>
<dbReference type="AlphaFoldDB" id="A0A0S2FFA5"/>